<proteinExistence type="predicted"/>
<dbReference type="InterPro" id="IPR044925">
    <property type="entry name" value="His-Me_finger_sf"/>
</dbReference>
<dbReference type="RefSeq" id="WP_054580850.1">
    <property type="nucleotide sequence ID" value="NZ_CP012808.1"/>
</dbReference>
<dbReference type="PANTHER" id="PTHR13966">
    <property type="entry name" value="ENDONUCLEASE RELATED"/>
    <property type="match status" value="1"/>
</dbReference>
<dbReference type="OrthoDB" id="9811262at2"/>
<accession>A0A0N9VCX9</accession>
<dbReference type="Proteomes" id="UP000064939">
    <property type="component" value="Chromosome"/>
</dbReference>
<evidence type="ECO:0000313" key="2">
    <source>
        <dbReference type="EMBL" id="ALH94951.1"/>
    </source>
</evidence>
<sequence>MALRKRKVKSKAKSQYAKGNSIKILLAIIALVSFILAFSFDSLNKLIVGIQPIANERCLQEFYKEVPPYLNKLSLSQQSYPLCFDGFNLMYSELSKTALWIAEVLTPHRLSLTTSDQSLALNSNRNMRHFIKPTNDGFYLWQLAPMGQNSNLSEDAYSSAAGTQIPFVSKAKLALFEQIEESIRAIVREHNVSVYMITGPAFLDRTLKITQDGIMVPTAIYKVIYIPKTGAIGAYYVPNDLSSSPRLVSICYLEERLGINLFPQLTEDEKRNTYKLPWKKMDIQADQPLEYLYWDAQSQCEEDISESKIETLQKQFKFMS</sequence>
<name>A0A0N9VCX9_9GAMM</name>
<dbReference type="GO" id="GO:0046872">
    <property type="term" value="F:metal ion binding"/>
    <property type="evidence" value="ECO:0007669"/>
    <property type="project" value="InterPro"/>
</dbReference>
<organism evidence="2 3">
    <name type="scientific">Acinetobacter equi</name>
    <dbReference type="NCBI Taxonomy" id="1324350"/>
    <lineage>
        <taxon>Bacteria</taxon>
        <taxon>Pseudomonadati</taxon>
        <taxon>Pseudomonadota</taxon>
        <taxon>Gammaproteobacteria</taxon>
        <taxon>Moraxellales</taxon>
        <taxon>Moraxellaceae</taxon>
        <taxon>Acinetobacter</taxon>
    </lineage>
</organism>
<dbReference type="InterPro" id="IPR044929">
    <property type="entry name" value="DNA/RNA_non-sp_Endonuclease_sf"/>
</dbReference>
<dbReference type="InterPro" id="IPR020821">
    <property type="entry name" value="ENPP1-3/EXOG-like_nuc-like"/>
</dbReference>
<keyword evidence="3" id="KW-1185">Reference proteome</keyword>
<protein>
    <recommendedName>
        <fullName evidence="1">ENPP1-3/EXOG-like endonuclease/phosphodiesterase domain-containing protein</fullName>
    </recommendedName>
</protein>
<dbReference type="Gene3D" id="3.40.570.10">
    <property type="entry name" value="Extracellular Endonuclease, subunit A"/>
    <property type="match status" value="1"/>
</dbReference>
<reference evidence="2 3" key="1">
    <citation type="journal article" date="2015" name="Int. J. Syst. Evol. Microbiol.">
        <title>Acinetobacter equi sp. nov. isolated from horse faeces.</title>
        <authorList>
            <person name="Poppel M.T."/>
            <person name="Skiebe E."/>
            <person name="Laue M."/>
            <person name="Bergmann H."/>
            <person name="Ebersberger I."/>
            <person name="Garn T."/>
            <person name="Fruth A."/>
            <person name="Baumgardt S."/>
            <person name="Busse H.J."/>
            <person name="Wilharm G."/>
        </authorList>
    </citation>
    <scope>NUCLEOTIDE SEQUENCE [LARGE SCALE GENOMIC DNA]</scope>
    <source>
        <strain evidence="2 3">114</strain>
    </source>
</reference>
<dbReference type="EMBL" id="CP012808">
    <property type="protein sequence ID" value="ALH94951.1"/>
    <property type="molecule type" value="Genomic_DNA"/>
</dbReference>
<dbReference type="KEGG" id="aei:AOY20_05040"/>
<dbReference type="SMART" id="SM00477">
    <property type="entry name" value="NUC"/>
    <property type="match status" value="1"/>
</dbReference>
<feature type="domain" description="ENPP1-3/EXOG-like endonuclease/phosphodiesterase" evidence="1">
    <location>
        <begin position="84"/>
        <end position="268"/>
    </location>
</feature>
<dbReference type="PANTHER" id="PTHR13966:SF5">
    <property type="entry name" value="ENDONUCLEASE G, MITOCHONDRIAL"/>
    <property type="match status" value="1"/>
</dbReference>
<dbReference type="SUPFAM" id="SSF54060">
    <property type="entry name" value="His-Me finger endonucleases"/>
    <property type="match status" value="1"/>
</dbReference>
<dbReference type="InterPro" id="IPR040255">
    <property type="entry name" value="Non-specific_endonuclease"/>
</dbReference>
<gene>
    <name evidence="2" type="ORF">AOY20_05040</name>
</gene>
<evidence type="ECO:0000313" key="3">
    <source>
        <dbReference type="Proteomes" id="UP000064939"/>
    </source>
</evidence>
<dbReference type="GO" id="GO:0003676">
    <property type="term" value="F:nucleic acid binding"/>
    <property type="evidence" value="ECO:0007669"/>
    <property type="project" value="InterPro"/>
</dbReference>
<dbReference type="InterPro" id="IPR001604">
    <property type="entry name" value="Endo_G_ENPP1-like_dom"/>
</dbReference>
<dbReference type="GO" id="GO:0016787">
    <property type="term" value="F:hydrolase activity"/>
    <property type="evidence" value="ECO:0007669"/>
    <property type="project" value="InterPro"/>
</dbReference>
<dbReference type="AlphaFoldDB" id="A0A0N9VCX9"/>
<dbReference type="STRING" id="1324350.AOY20_05040"/>
<dbReference type="GO" id="GO:0004519">
    <property type="term" value="F:endonuclease activity"/>
    <property type="evidence" value="ECO:0007669"/>
    <property type="project" value="TreeGrafter"/>
</dbReference>
<dbReference type="Pfam" id="PF01223">
    <property type="entry name" value="Endonuclease_NS"/>
    <property type="match status" value="1"/>
</dbReference>
<evidence type="ECO:0000259" key="1">
    <source>
        <dbReference type="SMART" id="SM00477"/>
    </source>
</evidence>